<dbReference type="InterPro" id="IPR019734">
    <property type="entry name" value="TPR_rpt"/>
</dbReference>
<evidence type="ECO:0000313" key="4">
    <source>
        <dbReference type="EMBL" id="MBF5059734.1"/>
    </source>
</evidence>
<dbReference type="PANTHER" id="PTHR19959">
    <property type="entry name" value="KINESIN LIGHT CHAIN"/>
    <property type="match status" value="1"/>
</dbReference>
<dbReference type="Gene3D" id="3.80.10.10">
    <property type="entry name" value="Ribonuclease Inhibitor"/>
    <property type="match status" value="1"/>
</dbReference>
<dbReference type="SMART" id="SM00028">
    <property type="entry name" value="TPR"/>
    <property type="match status" value="8"/>
</dbReference>
<feature type="repeat" description="TPR" evidence="1">
    <location>
        <begin position="849"/>
        <end position="882"/>
    </location>
</feature>
<dbReference type="PROSITE" id="PS50005">
    <property type="entry name" value="TPR"/>
    <property type="match status" value="3"/>
</dbReference>
<dbReference type="Pfam" id="PF13181">
    <property type="entry name" value="TPR_8"/>
    <property type="match status" value="1"/>
</dbReference>
<comment type="caution">
    <text evidence="4">The sequence shown here is derived from an EMBL/GenBank/DDBJ whole genome shotgun (WGS) entry which is preliminary data.</text>
</comment>
<feature type="repeat" description="TPR" evidence="1">
    <location>
        <begin position="722"/>
        <end position="755"/>
    </location>
</feature>
<organism evidence="4 5">
    <name type="scientific">Candidatus Neptunichlamydia vexilliferae</name>
    <dbReference type="NCBI Taxonomy" id="1651774"/>
    <lineage>
        <taxon>Bacteria</taxon>
        <taxon>Pseudomonadati</taxon>
        <taxon>Chlamydiota</taxon>
        <taxon>Chlamydiia</taxon>
        <taxon>Parachlamydiales</taxon>
        <taxon>Simkaniaceae</taxon>
        <taxon>Candidatus Neptunichlamydia</taxon>
    </lineage>
</organism>
<gene>
    <name evidence="4" type="ORF">NEPTK9_001250</name>
</gene>
<evidence type="ECO:0000256" key="2">
    <source>
        <dbReference type="SAM" id="Coils"/>
    </source>
</evidence>
<dbReference type="SUPFAM" id="SSF52047">
    <property type="entry name" value="RNI-like"/>
    <property type="match status" value="1"/>
</dbReference>
<feature type="coiled-coil region" evidence="2">
    <location>
        <begin position="611"/>
        <end position="641"/>
    </location>
</feature>
<dbReference type="PANTHER" id="PTHR19959:SF119">
    <property type="entry name" value="FUNGAL LIPASE-LIKE DOMAIN-CONTAINING PROTEIN"/>
    <property type="match status" value="1"/>
</dbReference>
<protein>
    <recommendedName>
        <fullName evidence="3">Protein-PII uridylyltransferase N-terminal domain-containing protein</fullName>
    </recommendedName>
</protein>
<evidence type="ECO:0000256" key="1">
    <source>
        <dbReference type="PROSITE-ProRule" id="PRU00339"/>
    </source>
</evidence>
<dbReference type="Proteomes" id="UP001194714">
    <property type="component" value="Unassembled WGS sequence"/>
</dbReference>
<name>A0ABS0B022_9BACT</name>
<keyword evidence="2" id="KW-0175">Coiled coil</keyword>
<sequence>MASSSDIIYHFKQKDYEIIFRTALNKGVVGDYRANSKEVETYPVQSPTDSILDGKLVLELVSQNYIPTIKEKKIVWTRLQDPLLNHFEIHSTPIRNNPPKKIKDEEGYYYQHLQKGFDSKNLAIQLSCLEKLGQIYLDRKDFTNALQLFNGALCLCKKTQATEISKLSNQLEKTKKLYLSHYLDPKVAENYQDETAKYRHYLESIRNHLKEDLKGGVSPGEIQCKLTEKFKDLIRLIVSKAVQFIGPPPTKFAVFGLGSMARYEMSPYSDVEFGFVIEEDSEPHRKYFRKLSHLVELSILSLQETEFLIIRERKVGDKWIEGHSFTPSGFSMDKGLSPRGMEGSYELIGSPDALARFQSPRSAVENIILTNSMATTTFVYGHKSIFEEYQKKAASTLKPLAKERAITLIRDHLREFRPYLEENRAALMSFDAKKDFYRPIQMMVSGLTLYYGVDEEPVINKQERTAGSTLLGIQKLEKKGIFTQKNSHYLQKVLQQATGWRLKTQLYYGEEKEILSYVKPKKRSEKSLYSITNEEATALLEAYRVLIPFQKAMTRFINNPDLSFPSLLLYDKKIGKYSKETEASYKYADAAVEAARFAALNPNNLYGPKILRQIKENQGELKEALVQAKQHEKLAIELIEKLDEGKISYDNLPDSFLLRSDMRYANNPVMQGAFIKKCVDEIWVGIGDLYLKMGKKGKAEKYYQRSLDLYKTGKFDLSLHTPKVYHRLGVIYYEQGRLKKAIEVLELCISTYKNKPTGTNLEADEIAQTLFYLGLAYKDVGNTLKAEDSFSMYIAIKESRYTFAVSAYGAYELGLAYCKIGIPEKAIAYLNETVEKMDKETIFSEPKKADVFSYLADAYKEIGSYEKAARFYKKLLTLQNLFYGDIPNIYRIKTLMNLGECFTYLDNKKEAKNYLHQILEIYKENFTEKPSNKIWALAFLAKLYATQKDKKKGEEYFNKVLDELEVFQFSSNKKLASDVLTDLAGFYRKRGDKNKEAECNEVFRQKTKQSIEKPNQSSSSSSIQIKKSIYADLVKGGFNSHCIVQDELVQKFLIEKMLETSQQKLNFYDAWYFADKDLLKVIEKKYKSLITLDLRGTEVTFKSLEMLAKKCTQLKELYLPSVKKIEQSGLIYSSSIFFPNLQALYFNSWFLNRIKLRAPKLKTLTFNSKGGFMGKIEALKLDTPNLEQLNSSLIDGRIWEWAHYFGELRQIPPLPVGMDKLLKSPCPFFKGKKIEETHRFIFMPETVNGKSYSLPYLDELVKRRRVNKGRHIFRDFNKFFEFSPQLDKRLIRVKNISKANTKGYWLLATKQIVPNTIQKTPDTMERIIKPYNYHLPTALEAATSFTMGFLTEQNVALKDPLKVNNGRVFTATITSREGSESSHFYAVGTSETQFTALSLNVIGRGLQRTATKDIGAIAVKRLAPGQ</sequence>
<dbReference type="Pfam" id="PF13174">
    <property type="entry name" value="TPR_6"/>
    <property type="match status" value="1"/>
</dbReference>
<dbReference type="InterPro" id="IPR005105">
    <property type="entry name" value="GlnD_Uridyltrans_N"/>
</dbReference>
<dbReference type="Gene3D" id="1.25.40.10">
    <property type="entry name" value="Tetratricopeptide repeat domain"/>
    <property type="match status" value="2"/>
</dbReference>
<dbReference type="InterPro" id="IPR043519">
    <property type="entry name" value="NT_sf"/>
</dbReference>
<evidence type="ECO:0000313" key="5">
    <source>
        <dbReference type="Proteomes" id="UP001194714"/>
    </source>
</evidence>
<dbReference type="InterPro" id="IPR011990">
    <property type="entry name" value="TPR-like_helical_dom_sf"/>
</dbReference>
<evidence type="ECO:0000259" key="3">
    <source>
        <dbReference type="Pfam" id="PF03445"/>
    </source>
</evidence>
<dbReference type="Pfam" id="PF13424">
    <property type="entry name" value="TPR_12"/>
    <property type="match status" value="1"/>
</dbReference>
<accession>A0ABS0B022</accession>
<proteinExistence type="predicted"/>
<dbReference type="Pfam" id="PF03445">
    <property type="entry name" value="DUF294"/>
    <property type="match status" value="1"/>
</dbReference>
<keyword evidence="1" id="KW-0802">TPR repeat</keyword>
<dbReference type="SUPFAM" id="SSF48452">
    <property type="entry name" value="TPR-like"/>
    <property type="match status" value="3"/>
</dbReference>
<feature type="repeat" description="TPR" evidence="1">
    <location>
        <begin position="680"/>
        <end position="713"/>
    </location>
</feature>
<feature type="domain" description="Protein-PII uridylyltransferase N-terminal" evidence="3">
    <location>
        <begin position="206"/>
        <end position="295"/>
    </location>
</feature>
<reference evidence="4 5" key="1">
    <citation type="submission" date="2020-01" db="EMBL/GenBank/DDBJ databases">
        <title>Draft genome sequence of Cand. Neptunochlamydia vexilliferae K9.</title>
        <authorList>
            <person name="Schulz F."/>
            <person name="Koestlbacher S."/>
            <person name="Wascher F."/>
            <person name="Pizzetti I."/>
            <person name="Horn M."/>
        </authorList>
    </citation>
    <scope>NUCLEOTIDE SEQUENCE [LARGE SCALE GENOMIC DNA]</scope>
    <source>
        <strain evidence="4 5">K9</strain>
    </source>
</reference>
<keyword evidence="5" id="KW-1185">Reference proteome</keyword>
<dbReference type="InterPro" id="IPR032675">
    <property type="entry name" value="LRR_dom_sf"/>
</dbReference>
<dbReference type="RefSeq" id="WP_194848043.1">
    <property type="nucleotide sequence ID" value="NZ_JAAEJV010000037.1"/>
</dbReference>
<dbReference type="SUPFAM" id="SSF81301">
    <property type="entry name" value="Nucleotidyltransferase"/>
    <property type="match status" value="1"/>
</dbReference>
<dbReference type="EMBL" id="JAAEJV010000037">
    <property type="protein sequence ID" value="MBF5059734.1"/>
    <property type="molecule type" value="Genomic_DNA"/>
</dbReference>